<organism evidence="6 7">
    <name type="scientific">Psilocybe cf. subviscida</name>
    <dbReference type="NCBI Taxonomy" id="2480587"/>
    <lineage>
        <taxon>Eukaryota</taxon>
        <taxon>Fungi</taxon>
        <taxon>Dikarya</taxon>
        <taxon>Basidiomycota</taxon>
        <taxon>Agaricomycotina</taxon>
        <taxon>Agaricomycetes</taxon>
        <taxon>Agaricomycetidae</taxon>
        <taxon>Agaricales</taxon>
        <taxon>Agaricineae</taxon>
        <taxon>Strophariaceae</taxon>
        <taxon>Psilocybe</taxon>
    </lineage>
</organism>
<keyword evidence="3" id="KW-0862">Zinc</keyword>
<dbReference type="InterPro" id="IPR002893">
    <property type="entry name" value="Znf_MYND"/>
</dbReference>
<gene>
    <name evidence="6" type="ORF">D9619_010091</name>
</gene>
<evidence type="ECO:0000313" key="7">
    <source>
        <dbReference type="Proteomes" id="UP000567179"/>
    </source>
</evidence>
<dbReference type="AlphaFoldDB" id="A0A8H5BM83"/>
<proteinExistence type="predicted"/>
<evidence type="ECO:0000256" key="3">
    <source>
        <dbReference type="ARBA" id="ARBA00022833"/>
    </source>
</evidence>
<keyword evidence="7" id="KW-1185">Reference proteome</keyword>
<comment type="caution">
    <text evidence="6">The sequence shown here is derived from an EMBL/GenBank/DDBJ whole genome shotgun (WGS) entry which is preliminary data.</text>
</comment>
<dbReference type="EMBL" id="JAACJJ010000015">
    <property type="protein sequence ID" value="KAF5325028.1"/>
    <property type="molecule type" value="Genomic_DNA"/>
</dbReference>
<dbReference type="Gene3D" id="6.10.140.2220">
    <property type="match status" value="1"/>
</dbReference>
<reference evidence="6 7" key="1">
    <citation type="journal article" date="2020" name="ISME J.">
        <title>Uncovering the hidden diversity of litter-decomposition mechanisms in mushroom-forming fungi.</title>
        <authorList>
            <person name="Floudas D."/>
            <person name="Bentzer J."/>
            <person name="Ahren D."/>
            <person name="Johansson T."/>
            <person name="Persson P."/>
            <person name="Tunlid A."/>
        </authorList>
    </citation>
    <scope>NUCLEOTIDE SEQUENCE [LARGE SCALE GENOMIC DNA]</scope>
    <source>
        <strain evidence="6 7">CBS 101986</strain>
    </source>
</reference>
<accession>A0A8H5BM83</accession>
<feature type="domain" description="MYND-type" evidence="5">
    <location>
        <begin position="16"/>
        <end position="58"/>
    </location>
</feature>
<keyword evidence="2 4" id="KW-0863">Zinc-finger</keyword>
<dbReference type="PROSITE" id="PS50865">
    <property type="entry name" value="ZF_MYND_2"/>
    <property type="match status" value="1"/>
</dbReference>
<name>A0A8H5BM83_9AGAR</name>
<evidence type="ECO:0000256" key="1">
    <source>
        <dbReference type="ARBA" id="ARBA00022723"/>
    </source>
</evidence>
<dbReference type="PROSITE" id="PS01360">
    <property type="entry name" value="ZF_MYND_1"/>
    <property type="match status" value="1"/>
</dbReference>
<sequence>MPNEPKTFNGPIRNECSHCLKSRVQKGVTLSKCAGCKTALYCSKECQKAAWPLHRLGCKFNQRSLIQTGGVYSGKPLHIFTSRHQCSLAQYAFCAFDLANHPKRYLDQILLILVKVRPGVNRPELSYIAFEADLCPLTVFNNEQADELRLRMKDRNEKCDKYGFLGSIWILLSDEESGVTNVAPVGFGRDVLENGEMRDASWKEKLFYHLNNGITV</sequence>
<dbReference type="Proteomes" id="UP000567179">
    <property type="component" value="Unassembled WGS sequence"/>
</dbReference>
<evidence type="ECO:0000259" key="5">
    <source>
        <dbReference type="PROSITE" id="PS50865"/>
    </source>
</evidence>
<evidence type="ECO:0000313" key="6">
    <source>
        <dbReference type="EMBL" id="KAF5325028.1"/>
    </source>
</evidence>
<evidence type="ECO:0000256" key="4">
    <source>
        <dbReference type="PROSITE-ProRule" id="PRU00134"/>
    </source>
</evidence>
<protein>
    <recommendedName>
        <fullName evidence="5">MYND-type domain-containing protein</fullName>
    </recommendedName>
</protein>
<keyword evidence="1" id="KW-0479">Metal-binding</keyword>
<dbReference type="OrthoDB" id="341421at2759"/>
<evidence type="ECO:0000256" key="2">
    <source>
        <dbReference type="ARBA" id="ARBA00022771"/>
    </source>
</evidence>
<dbReference type="GO" id="GO:0008270">
    <property type="term" value="F:zinc ion binding"/>
    <property type="evidence" value="ECO:0007669"/>
    <property type="project" value="UniProtKB-KW"/>
</dbReference>
<dbReference type="Pfam" id="PF01753">
    <property type="entry name" value="zf-MYND"/>
    <property type="match status" value="1"/>
</dbReference>
<dbReference type="SUPFAM" id="SSF144232">
    <property type="entry name" value="HIT/MYND zinc finger-like"/>
    <property type="match status" value="1"/>
</dbReference>